<keyword evidence="4" id="KW-0378">Hydrolase</keyword>
<name>A0AAW8E861_9BURK</name>
<dbReference type="EC" id="3.4.23.43" evidence="4"/>
<sequence>MPTLEVLPLTWLLLIVVYDFRERRVPNWLVLAGAVMALAVLAFGSGPLGSNWASALLGAAAGFGVLLVFYVVGLMGAGDVKFAGALGLWVGLSALTPIWIIGSVLAAVHGLFCLVLQQWPMSPRLALLLFGQPISKDGKTSGRRTRFIPYAAYLAIATAVWMVWGRQSQ</sequence>
<gene>
    <name evidence="4" type="ORF">J2W25_006778</name>
</gene>
<dbReference type="PANTHER" id="PTHR30487:SF0">
    <property type="entry name" value="PREPILIN LEADER PEPTIDASE_N-METHYLTRANSFERASE-RELATED"/>
    <property type="match status" value="1"/>
</dbReference>
<comment type="caution">
    <text evidence="4">The sequence shown here is derived from an EMBL/GenBank/DDBJ whole genome shotgun (WGS) entry which is preliminary data.</text>
</comment>
<dbReference type="PANTHER" id="PTHR30487">
    <property type="entry name" value="TYPE 4 PREPILIN-LIKE PROTEINS LEADER PEPTIDE-PROCESSING ENZYME"/>
    <property type="match status" value="1"/>
</dbReference>
<dbReference type="InterPro" id="IPR050882">
    <property type="entry name" value="Prepilin_peptidase/N-MTase"/>
</dbReference>
<keyword evidence="2" id="KW-0472">Membrane</keyword>
<feature type="transmembrane region" description="Helical" evidence="2">
    <location>
        <begin position="86"/>
        <end position="119"/>
    </location>
</feature>
<dbReference type="InterPro" id="IPR000045">
    <property type="entry name" value="Prepilin_IV_endopep_pep"/>
</dbReference>
<comment type="similarity">
    <text evidence="1">Belongs to the peptidase A24 family.</text>
</comment>
<proteinExistence type="inferred from homology"/>
<evidence type="ECO:0000313" key="4">
    <source>
        <dbReference type="EMBL" id="MDP9927724.1"/>
    </source>
</evidence>
<organism evidence="4 5">
    <name type="scientific">Variovorax boronicumulans</name>
    <dbReference type="NCBI Taxonomy" id="436515"/>
    <lineage>
        <taxon>Bacteria</taxon>
        <taxon>Pseudomonadati</taxon>
        <taxon>Pseudomonadota</taxon>
        <taxon>Betaproteobacteria</taxon>
        <taxon>Burkholderiales</taxon>
        <taxon>Comamonadaceae</taxon>
        <taxon>Variovorax</taxon>
    </lineage>
</organism>
<dbReference type="EMBL" id="JAUSRR010000020">
    <property type="protein sequence ID" value="MDP9927724.1"/>
    <property type="molecule type" value="Genomic_DNA"/>
</dbReference>
<evidence type="ECO:0000259" key="3">
    <source>
        <dbReference type="Pfam" id="PF01478"/>
    </source>
</evidence>
<keyword evidence="2" id="KW-1133">Transmembrane helix</keyword>
<evidence type="ECO:0000256" key="2">
    <source>
        <dbReference type="SAM" id="Phobius"/>
    </source>
</evidence>
<dbReference type="GO" id="GO:0006465">
    <property type="term" value="P:signal peptide processing"/>
    <property type="evidence" value="ECO:0007669"/>
    <property type="project" value="TreeGrafter"/>
</dbReference>
<dbReference type="GO" id="GO:0005886">
    <property type="term" value="C:plasma membrane"/>
    <property type="evidence" value="ECO:0007669"/>
    <property type="project" value="TreeGrafter"/>
</dbReference>
<dbReference type="GO" id="GO:0004190">
    <property type="term" value="F:aspartic-type endopeptidase activity"/>
    <property type="evidence" value="ECO:0007669"/>
    <property type="project" value="UniProtKB-EC"/>
</dbReference>
<accession>A0AAW8E861</accession>
<evidence type="ECO:0000313" key="5">
    <source>
        <dbReference type="Proteomes" id="UP001244295"/>
    </source>
</evidence>
<dbReference type="Gene3D" id="1.20.120.1220">
    <property type="match status" value="1"/>
</dbReference>
<keyword evidence="2" id="KW-0812">Transmembrane</keyword>
<feature type="transmembrane region" description="Helical" evidence="2">
    <location>
        <begin position="147"/>
        <end position="164"/>
    </location>
</feature>
<feature type="transmembrane region" description="Helical" evidence="2">
    <location>
        <begin position="28"/>
        <end position="46"/>
    </location>
</feature>
<evidence type="ECO:0000256" key="1">
    <source>
        <dbReference type="ARBA" id="ARBA00005801"/>
    </source>
</evidence>
<feature type="transmembrane region" description="Helical" evidence="2">
    <location>
        <begin position="52"/>
        <end position="74"/>
    </location>
</feature>
<dbReference type="AlphaFoldDB" id="A0AAW8E861"/>
<protein>
    <submittedName>
        <fullName evidence="4">Prepilin peptidase CpaA</fullName>
        <ecNumber evidence="4">3.4.23.43</ecNumber>
    </submittedName>
</protein>
<dbReference type="Pfam" id="PF01478">
    <property type="entry name" value="Peptidase_A24"/>
    <property type="match status" value="1"/>
</dbReference>
<dbReference type="Proteomes" id="UP001244295">
    <property type="component" value="Unassembled WGS sequence"/>
</dbReference>
<reference evidence="4" key="1">
    <citation type="submission" date="2023-07" db="EMBL/GenBank/DDBJ databases">
        <title>Sorghum-associated microbial communities from plants grown in Nebraska, USA.</title>
        <authorList>
            <person name="Schachtman D."/>
        </authorList>
    </citation>
    <scope>NUCLEOTIDE SEQUENCE</scope>
    <source>
        <strain evidence="4">DS2795</strain>
    </source>
</reference>
<dbReference type="RefSeq" id="WP_307638696.1">
    <property type="nucleotide sequence ID" value="NZ_JAUSRR010000020.1"/>
</dbReference>
<feature type="domain" description="Prepilin type IV endopeptidase peptidase" evidence="3">
    <location>
        <begin position="9"/>
        <end position="111"/>
    </location>
</feature>